<protein>
    <recommendedName>
        <fullName evidence="4">Membrane anchor Opy2 N-terminal domain-containing protein</fullName>
    </recommendedName>
</protein>
<gene>
    <name evidence="2" type="ORF">SYNPS1DRAFT_29666</name>
</gene>
<dbReference type="OrthoDB" id="2317007at2759"/>
<evidence type="ECO:0000256" key="1">
    <source>
        <dbReference type="SAM" id="SignalP"/>
    </source>
</evidence>
<dbReference type="AlphaFoldDB" id="A0A4P9YWZ6"/>
<evidence type="ECO:0000313" key="3">
    <source>
        <dbReference type="Proteomes" id="UP000278143"/>
    </source>
</evidence>
<keyword evidence="3" id="KW-1185">Reference proteome</keyword>
<dbReference type="EMBL" id="KZ990146">
    <property type="protein sequence ID" value="RKP24576.1"/>
    <property type="molecule type" value="Genomic_DNA"/>
</dbReference>
<keyword evidence="1" id="KW-0732">Signal</keyword>
<evidence type="ECO:0008006" key="4">
    <source>
        <dbReference type="Google" id="ProtNLM"/>
    </source>
</evidence>
<accession>A0A4P9YWZ6</accession>
<feature type="signal peptide" evidence="1">
    <location>
        <begin position="1"/>
        <end position="26"/>
    </location>
</feature>
<proteinExistence type="predicted"/>
<dbReference type="Proteomes" id="UP000278143">
    <property type="component" value="Unassembled WGS sequence"/>
</dbReference>
<name>A0A4P9YWZ6_9FUNG</name>
<sequence length="112" mass="12098">MFQHRRLLAALLALSVLLAASVEVEAVAVRRATDAQGNEICAPAQPITGKPGNDGTRSSVLFYRSEPEEVCVACFVDESCKEDSCPRGQYCVKHEKTCGNCGSIECRPLPRA</sequence>
<organism evidence="2 3">
    <name type="scientific">Syncephalis pseudoplumigaleata</name>
    <dbReference type="NCBI Taxonomy" id="1712513"/>
    <lineage>
        <taxon>Eukaryota</taxon>
        <taxon>Fungi</taxon>
        <taxon>Fungi incertae sedis</taxon>
        <taxon>Zoopagomycota</taxon>
        <taxon>Zoopagomycotina</taxon>
        <taxon>Zoopagomycetes</taxon>
        <taxon>Zoopagales</taxon>
        <taxon>Piptocephalidaceae</taxon>
        <taxon>Syncephalis</taxon>
    </lineage>
</organism>
<feature type="chain" id="PRO_5020530421" description="Membrane anchor Opy2 N-terminal domain-containing protein" evidence="1">
    <location>
        <begin position="27"/>
        <end position="112"/>
    </location>
</feature>
<reference evidence="3" key="1">
    <citation type="journal article" date="2018" name="Nat. Microbiol.">
        <title>Leveraging single-cell genomics to expand the fungal tree of life.</title>
        <authorList>
            <person name="Ahrendt S.R."/>
            <person name="Quandt C.A."/>
            <person name="Ciobanu D."/>
            <person name="Clum A."/>
            <person name="Salamov A."/>
            <person name="Andreopoulos B."/>
            <person name="Cheng J.F."/>
            <person name="Woyke T."/>
            <person name="Pelin A."/>
            <person name="Henrissat B."/>
            <person name="Reynolds N.K."/>
            <person name="Benny G.L."/>
            <person name="Smith M.E."/>
            <person name="James T.Y."/>
            <person name="Grigoriev I.V."/>
        </authorList>
    </citation>
    <scope>NUCLEOTIDE SEQUENCE [LARGE SCALE GENOMIC DNA]</scope>
    <source>
        <strain evidence="3">Benny S71-1</strain>
    </source>
</reference>
<evidence type="ECO:0000313" key="2">
    <source>
        <dbReference type="EMBL" id="RKP24576.1"/>
    </source>
</evidence>